<dbReference type="Proteomes" id="UP001328107">
    <property type="component" value="Unassembled WGS sequence"/>
</dbReference>
<gene>
    <name evidence="2" type="ORF">PMAYCL1PPCAC_11201</name>
</gene>
<reference evidence="3" key="1">
    <citation type="submission" date="2022-10" db="EMBL/GenBank/DDBJ databases">
        <title>Genome assembly of Pristionchus species.</title>
        <authorList>
            <person name="Yoshida K."/>
            <person name="Sommer R.J."/>
        </authorList>
    </citation>
    <scope>NUCLEOTIDE SEQUENCE [LARGE SCALE GENOMIC DNA]</scope>
    <source>
        <strain evidence="3">RS5460</strain>
    </source>
</reference>
<evidence type="ECO:0000256" key="1">
    <source>
        <dbReference type="SAM" id="Phobius"/>
    </source>
</evidence>
<keyword evidence="3" id="KW-1185">Reference proteome</keyword>
<dbReference type="EMBL" id="BTRK01000003">
    <property type="protein sequence ID" value="GMR41006.1"/>
    <property type="molecule type" value="Genomic_DNA"/>
</dbReference>
<protein>
    <submittedName>
        <fullName evidence="2">Uncharacterized protein</fullName>
    </submittedName>
</protein>
<keyword evidence="1" id="KW-0812">Transmembrane</keyword>
<keyword evidence="1" id="KW-0472">Membrane</keyword>
<name>A0AAN4ZL43_9BILA</name>
<comment type="caution">
    <text evidence="2">The sequence shown here is derived from an EMBL/GenBank/DDBJ whole genome shotgun (WGS) entry which is preliminary data.</text>
</comment>
<evidence type="ECO:0000313" key="2">
    <source>
        <dbReference type="EMBL" id="GMR41006.1"/>
    </source>
</evidence>
<keyword evidence="1" id="KW-1133">Transmembrane helix</keyword>
<feature type="transmembrane region" description="Helical" evidence="1">
    <location>
        <begin position="39"/>
        <end position="58"/>
    </location>
</feature>
<sequence length="82" mass="8601">ITAGVIVAVMIERALELVVSILALIAVNYTRSVLMIPMLVYIILGMVITPIVAILYFAGLFTPGINAEAVITVVIACSAVLA</sequence>
<dbReference type="AlphaFoldDB" id="A0AAN4ZL43"/>
<feature type="non-terminal residue" evidence="2">
    <location>
        <position position="1"/>
    </location>
</feature>
<organism evidence="2 3">
    <name type="scientific">Pristionchus mayeri</name>
    <dbReference type="NCBI Taxonomy" id="1317129"/>
    <lineage>
        <taxon>Eukaryota</taxon>
        <taxon>Metazoa</taxon>
        <taxon>Ecdysozoa</taxon>
        <taxon>Nematoda</taxon>
        <taxon>Chromadorea</taxon>
        <taxon>Rhabditida</taxon>
        <taxon>Rhabditina</taxon>
        <taxon>Diplogasteromorpha</taxon>
        <taxon>Diplogasteroidea</taxon>
        <taxon>Neodiplogasteridae</taxon>
        <taxon>Pristionchus</taxon>
    </lineage>
</organism>
<feature type="transmembrane region" description="Helical" evidence="1">
    <location>
        <begin position="64"/>
        <end position="81"/>
    </location>
</feature>
<feature type="transmembrane region" description="Helical" evidence="1">
    <location>
        <begin position="6"/>
        <end position="27"/>
    </location>
</feature>
<proteinExistence type="predicted"/>
<feature type="non-terminal residue" evidence="2">
    <location>
        <position position="82"/>
    </location>
</feature>
<accession>A0AAN4ZL43</accession>
<evidence type="ECO:0000313" key="3">
    <source>
        <dbReference type="Proteomes" id="UP001328107"/>
    </source>
</evidence>